<dbReference type="PANTHER" id="PTHR43124:SF3">
    <property type="entry name" value="CHLORAMPHENICOL EFFLUX PUMP RV0191"/>
    <property type="match status" value="1"/>
</dbReference>
<evidence type="ECO:0000256" key="1">
    <source>
        <dbReference type="ARBA" id="ARBA00004651"/>
    </source>
</evidence>
<accession>A0A971D0U4</accession>
<keyword evidence="5 6" id="KW-0472">Membrane</keyword>
<dbReference type="PANTHER" id="PTHR43124">
    <property type="entry name" value="PURINE EFFLUX PUMP PBUE"/>
    <property type="match status" value="1"/>
</dbReference>
<keyword evidence="2" id="KW-1003">Cell membrane</keyword>
<dbReference type="RefSeq" id="WP_273174519.1">
    <property type="nucleotide sequence ID" value="NZ_JAAXZR010000027.1"/>
</dbReference>
<evidence type="ECO:0000313" key="9">
    <source>
        <dbReference type="Proteomes" id="UP000767327"/>
    </source>
</evidence>
<feature type="transmembrane region" description="Helical" evidence="6">
    <location>
        <begin position="397"/>
        <end position="417"/>
    </location>
</feature>
<protein>
    <submittedName>
        <fullName evidence="8">MFS transporter</fullName>
    </submittedName>
</protein>
<evidence type="ECO:0000256" key="3">
    <source>
        <dbReference type="ARBA" id="ARBA00022692"/>
    </source>
</evidence>
<dbReference type="Gene3D" id="1.20.1250.20">
    <property type="entry name" value="MFS general substrate transporter like domains"/>
    <property type="match status" value="1"/>
</dbReference>
<evidence type="ECO:0000256" key="5">
    <source>
        <dbReference type="ARBA" id="ARBA00023136"/>
    </source>
</evidence>
<dbReference type="AlphaFoldDB" id="A0A971D0U4"/>
<name>A0A971D0U4_9BIFI</name>
<feature type="transmembrane region" description="Helical" evidence="6">
    <location>
        <begin position="281"/>
        <end position="300"/>
    </location>
</feature>
<dbReference type="InterPro" id="IPR020846">
    <property type="entry name" value="MFS_dom"/>
</dbReference>
<feature type="transmembrane region" description="Helical" evidence="6">
    <location>
        <begin position="46"/>
        <end position="68"/>
    </location>
</feature>
<dbReference type="Pfam" id="PF07690">
    <property type="entry name" value="MFS_1"/>
    <property type="match status" value="1"/>
</dbReference>
<dbReference type="SUPFAM" id="SSF103473">
    <property type="entry name" value="MFS general substrate transporter"/>
    <property type="match status" value="1"/>
</dbReference>
<gene>
    <name evidence="8" type="ORF">GXW98_08820</name>
</gene>
<reference evidence="8" key="2">
    <citation type="submission" date="2020-01" db="EMBL/GenBank/DDBJ databases">
        <authorList>
            <person name="Campanaro S."/>
        </authorList>
    </citation>
    <scope>NUCLEOTIDE SEQUENCE</scope>
    <source>
        <strain evidence="8">AS01afH2WH_6</strain>
    </source>
</reference>
<comment type="caution">
    <text evidence="8">The sequence shown here is derived from an EMBL/GenBank/DDBJ whole genome shotgun (WGS) entry which is preliminary data.</text>
</comment>
<evidence type="ECO:0000259" key="7">
    <source>
        <dbReference type="PROSITE" id="PS50850"/>
    </source>
</evidence>
<feature type="transmembrane region" description="Helical" evidence="6">
    <location>
        <begin position="307"/>
        <end position="327"/>
    </location>
</feature>
<evidence type="ECO:0000256" key="6">
    <source>
        <dbReference type="SAM" id="Phobius"/>
    </source>
</evidence>
<evidence type="ECO:0000256" key="2">
    <source>
        <dbReference type="ARBA" id="ARBA00022475"/>
    </source>
</evidence>
<feature type="transmembrane region" description="Helical" evidence="6">
    <location>
        <begin position="80"/>
        <end position="98"/>
    </location>
</feature>
<evidence type="ECO:0000313" key="8">
    <source>
        <dbReference type="EMBL" id="NLT80367.1"/>
    </source>
</evidence>
<organism evidence="8 9">
    <name type="scientific">Bifidobacterium crudilactis</name>
    <dbReference type="NCBI Taxonomy" id="327277"/>
    <lineage>
        <taxon>Bacteria</taxon>
        <taxon>Bacillati</taxon>
        <taxon>Actinomycetota</taxon>
        <taxon>Actinomycetes</taxon>
        <taxon>Bifidobacteriales</taxon>
        <taxon>Bifidobacteriaceae</taxon>
        <taxon>Bifidobacterium</taxon>
    </lineage>
</organism>
<feature type="domain" description="Major facilitator superfamily (MFS) profile" evidence="7">
    <location>
        <begin position="43"/>
        <end position="421"/>
    </location>
</feature>
<keyword evidence="3 6" id="KW-0812">Transmembrane</keyword>
<dbReference type="InterPro" id="IPR011701">
    <property type="entry name" value="MFS"/>
</dbReference>
<dbReference type="Proteomes" id="UP000767327">
    <property type="component" value="Unassembled WGS sequence"/>
</dbReference>
<dbReference type="PROSITE" id="PS50850">
    <property type="entry name" value="MFS"/>
    <property type="match status" value="1"/>
</dbReference>
<feature type="transmembrane region" description="Helical" evidence="6">
    <location>
        <begin position="110"/>
        <end position="127"/>
    </location>
</feature>
<comment type="subcellular location">
    <subcellularLocation>
        <location evidence="1">Cell membrane</location>
        <topology evidence="1">Multi-pass membrane protein</topology>
    </subcellularLocation>
</comment>
<evidence type="ECO:0000256" key="4">
    <source>
        <dbReference type="ARBA" id="ARBA00022989"/>
    </source>
</evidence>
<dbReference type="GO" id="GO:0022857">
    <property type="term" value="F:transmembrane transporter activity"/>
    <property type="evidence" value="ECO:0007669"/>
    <property type="project" value="InterPro"/>
</dbReference>
<sequence length="424" mass="44983">MKAPASSRNHVAENTSAATTQLPDVSRHGAGLNSAGLNIKSPLFKFTILSISLILVTGTSISPALPYMAKTLGVHSDSSINLLATVPQVFVLIFLVLSPAISKKIGIKKAIILGLCCIAASGIGPMLSNSYWLILVSRMLLGAGMGMFNSLAITIINRFYDDEEESRMLGYRGACEQVGATVATLLVGFLLTFGWHSAFLIYMLAIPIALLFWKVIPELPEPEEPKKSEQRRDNIATYFTPGTMALFFLVFVIVMVNIMVLLQIPRLAIAQHIMSAQDSSIAVSIATLGGFLGGVAYGRIYGKLRGYTLPAFLALYVVGLVMLFFAANSAMLIAGSLVAGFCAATTVCGFNMIVLLVPPKAQAGANTLLLVGCNIGSFLSTYGIALSQKVMGSTATAPIAFFAIVLAVIAVVSAVVVNRSKVKF</sequence>
<keyword evidence="4 6" id="KW-1133">Transmembrane helix</keyword>
<feature type="transmembrane region" description="Helical" evidence="6">
    <location>
        <begin position="368"/>
        <end position="385"/>
    </location>
</feature>
<dbReference type="InterPro" id="IPR036259">
    <property type="entry name" value="MFS_trans_sf"/>
</dbReference>
<feature type="transmembrane region" description="Helical" evidence="6">
    <location>
        <begin position="133"/>
        <end position="157"/>
    </location>
</feature>
<dbReference type="EMBL" id="JAAXZR010000027">
    <property type="protein sequence ID" value="NLT80367.1"/>
    <property type="molecule type" value="Genomic_DNA"/>
</dbReference>
<proteinExistence type="predicted"/>
<feature type="transmembrane region" description="Helical" evidence="6">
    <location>
        <begin position="169"/>
        <end position="193"/>
    </location>
</feature>
<feature type="transmembrane region" description="Helical" evidence="6">
    <location>
        <begin position="199"/>
        <end position="216"/>
    </location>
</feature>
<dbReference type="InterPro" id="IPR050189">
    <property type="entry name" value="MFS_Efflux_Transporters"/>
</dbReference>
<dbReference type="GO" id="GO:0005886">
    <property type="term" value="C:plasma membrane"/>
    <property type="evidence" value="ECO:0007669"/>
    <property type="project" value="UniProtKB-SubCell"/>
</dbReference>
<feature type="transmembrane region" description="Helical" evidence="6">
    <location>
        <begin position="333"/>
        <end position="356"/>
    </location>
</feature>
<feature type="transmembrane region" description="Helical" evidence="6">
    <location>
        <begin position="237"/>
        <end position="261"/>
    </location>
</feature>
<reference evidence="8" key="1">
    <citation type="journal article" date="2020" name="Biotechnol. Biofuels">
        <title>New insights from the biogas microbiome by comprehensive genome-resolved metagenomics of nearly 1600 species originating from multiple anaerobic digesters.</title>
        <authorList>
            <person name="Campanaro S."/>
            <person name="Treu L."/>
            <person name="Rodriguez-R L.M."/>
            <person name="Kovalovszki A."/>
            <person name="Ziels R.M."/>
            <person name="Maus I."/>
            <person name="Zhu X."/>
            <person name="Kougias P.G."/>
            <person name="Basile A."/>
            <person name="Luo G."/>
            <person name="Schluter A."/>
            <person name="Konstantinidis K.T."/>
            <person name="Angelidaki I."/>
        </authorList>
    </citation>
    <scope>NUCLEOTIDE SEQUENCE</scope>
    <source>
        <strain evidence="8">AS01afH2WH_6</strain>
    </source>
</reference>